<evidence type="ECO:0000256" key="1">
    <source>
        <dbReference type="SAM" id="Phobius"/>
    </source>
</evidence>
<keyword evidence="1" id="KW-0472">Membrane</keyword>
<organism evidence="2 3">
    <name type="scientific">Streptomyces yunnanensis</name>
    <dbReference type="NCBI Taxonomy" id="156453"/>
    <lineage>
        <taxon>Bacteria</taxon>
        <taxon>Bacillati</taxon>
        <taxon>Actinomycetota</taxon>
        <taxon>Actinomycetes</taxon>
        <taxon>Kitasatosporales</taxon>
        <taxon>Streptomycetaceae</taxon>
        <taxon>Streptomyces</taxon>
    </lineage>
</organism>
<feature type="transmembrane region" description="Helical" evidence="1">
    <location>
        <begin position="62"/>
        <end position="84"/>
    </location>
</feature>
<reference evidence="3" key="1">
    <citation type="submission" date="2016-11" db="EMBL/GenBank/DDBJ databases">
        <authorList>
            <person name="Jaros S."/>
            <person name="Januszkiewicz K."/>
            <person name="Wedrychowicz H."/>
        </authorList>
    </citation>
    <scope>NUCLEOTIDE SEQUENCE [LARGE SCALE GENOMIC DNA]</scope>
    <source>
        <strain evidence="3">CGMCC 4.3555</strain>
    </source>
</reference>
<dbReference type="EMBL" id="FRBK01000033">
    <property type="protein sequence ID" value="SHN30978.1"/>
    <property type="molecule type" value="Genomic_DNA"/>
</dbReference>
<protein>
    <submittedName>
        <fullName evidence="2">Uncharacterized protein</fullName>
    </submittedName>
</protein>
<keyword evidence="1" id="KW-0812">Transmembrane</keyword>
<dbReference type="AlphaFoldDB" id="A0A9X8R069"/>
<sequence length="197" mass="21285">MIPHVAMAFISAALLTAAIVLRTAAMGWWWLSHPSVVWALLTGAVALPLWNLAQLLPLGGSVFSPVKIAVFLALVAAEALVILLPGTRQRRQQLQAAKRLDDRARPIWTSVASRLTEYDAPGWVRLHFEGAEQAIGRRDGRQAIAELRHGTVRMAIALRPLTRAYPADPDLAAALTATLAVRDQAVAEASANKVPLL</sequence>
<evidence type="ECO:0000313" key="3">
    <source>
        <dbReference type="Proteomes" id="UP000184388"/>
    </source>
</evidence>
<accession>A0A9X8R069</accession>
<feature type="transmembrane region" description="Helical" evidence="1">
    <location>
        <begin position="6"/>
        <end position="24"/>
    </location>
</feature>
<name>A0A9X8R069_9ACTN</name>
<proteinExistence type="predicted"/>
<keyword evidence="1" id="KW-1133">Transmembrane helix</keyword>
<dbReference type="Proteomes" id="UP000184388">
    <property type="component" value="Unassembled WGS sequence"/>
</dbReference>
<comment type="caution">
    <text evidence="2">The sequence shown here is derived from an EMBL/GenBank/DDBJ whole genome shotgun (WGS) entry which is preliminary data.</text>
</comment>
<feature type="transmembrane region" description="Helical" evidence="1">
    <location>
        <begin position="36"/>
        <end position="56"/>
    </location>
</feature>
<evidence type="ECO:0000313" key="2">
    <source>
        <dbReference type="EMBL" id="SHN30978.1"/>
    </source>
</evidence>
<gene>
    <name evidence="2" type="ORF">SAMN05216268_13335</name>
</gene>